<comment type="caution">
    <text evidence="2">The sequence shown here is derived from an EMBL/GenBank/DDBJ whole genome shotgun (WGS) entry which is preliminary data.</text>
</comment>
<feature type="coiled-coil region" evidence="1">
    <location>
        <begin position="30"/>
        <end position="85"/>
    </location>
</feature>
<sequence>MAEGKEQRLQKTETLYLRTMAARKSIHDSYLEQEGEIRAAERRIQEHEADRQELLQVLEGRDSEIVQLTEDLRRSRQRMGELQSQGKAARGVLGVHRQVWRGCARRLPQPVAAACGSPRRG</sequence>
<keyword evidence="1" id="KW-0175">Coiled coil</keyword>
<evidence type="ECO:0000313" key="2">
    <source>
        <dbReference type="EMBL" id="CAK0892533.1"/>
    </source>
</evidence>
<organism evidence="2 3">
    <name type="scientific">Prorocentrum cordatum</name>
    <dbReference type="NCBI Taxonomy" id="2364126"/>
    <lineage>
        <taxon>Eukaryota</taxon>
        <taxon>Sar</taxon>
        <taxon>Alveolata</taxon>
        <taxon>Dinophyceae</taxon>
        <taxon>Prorocentrales</taxon>
        <taxon>Prorocentraceae</taxon>
        <taxon>Prorocentrum</taxon>
    </lineage>
</organism>
<accession>A0ABN9X1J5</accession>
<evidence type="ECO:0008006" key="4">
    <source>
        <dbReference type="Google" id="ProtNLM"/>
    </source>
</evidence>
<proteinExistence type="predicted"/>
<dbReference type="EMBL" id="CAUYUJ010019622">
    <property type="protein sequence ID" value="CAK0892533.1"/>
    <property type="molecule type" value="Genomic_DNA"/>
</dbReference>
<gene>
    <name evidence="2" type="ORF">PCOR1329_LOCUS72163</name>
</gene>
<keyword evidence="3" id="KW-1185">Reference proteome</keyword>
<feature type="non-terminal residue" evidence="2">
    <location>
        <position position="121"/>
    </location>
</feature>
<name>A0ABN9X1J5_9DINO</name>
<reference evidence="2" key="1">
    <citation type="submission" date="2023-10" db="EMBL/GenBank/DDBJ databases">
        <authorList>
            <person name="Chen Y."/>
            <person name="Shah S."/>
            <person name="Dougan E. K."/>
            <person name="Thang M."/>
            <person name="Chan C."/>
        </authorList>
    </citation>
    <scope>NUCLEOTIDE SEQUENCE [LARGE SCALE GENOMIC DNA]</scope>
</reference>
<evidence type="ECO:0000256" key="1">
    <source>
        <dbReference type="SAM" id="Coils"/>
    </source>
</evidence>
<evidence type="ECO:0000313" key="3">
    <source>
        <dbReference type="Proteomes" id="UP001189429"/>
    </source>
</evidence>
<dbReference type="Proteomes" id="UP001189429">
    <property type="component" value="Unassembled WGS sequence"/>
</dbReference>
<protein>
    <recommendedName>
        <fullName evidence="4">Coiled-coil domain-containing protein 153</fullName>
    </recommendedName>
</protein>